<dbReference type="PANTHER" id="PTHR33828">
    <property type="entry name" value="OS05G0596200 PROTEIN"/>
    <property type="match status" value="1"/>
</dbReference>
<accession>A0A1A7VUT3</accession>
<evidence type="ECO:0000313" key="4">
    <source>
        <dbReference type="Proteomes" id="UP000182128"/>
    </source>
</evidence>
<evidence type="ECO:0000313" key="5">
    <source>
        <dbReference type="Proteomes" id="UP000182142"/>
    </source>
</evidence>
<reference evidence="4 5" key="2">
    <citation type="submission" date="2016-05" db="EMBL/GenBank/DDBJ databases">
        <authorList>
            <person name="Sharaf H."/>
        </authorList>
    </citation>
    <scope>NUCLEOTIDE SEQUENCE [LARGE SCALE GENOMIC DNA]</scope>
    <source>
        <strain evidence="4 5">H</strain>
    </source>
</reference>
<dbReference type="OrthoDB" id="361835at2759"/>
<evidence type="ECO:0000313" key="3">
    <source>
        <dbReference type="EMBL" id="SBO28530.1"/>
    </source>
</evidence>
<dbReference type="Proteomes" id="UP000182128">
    <property type="component" value="Unassembled WGS sequence"/>
</dbReference>
<dbReference type="EMBL" id="CWHR02000018">
    <property type="protein sequence ID" value="SBO28530.1"/>
    <property type="molecule type" value="Genomic_DNA"/>
</dbReference>
<feature type="region of interest" description="Disordered" evidence="1">
    <location>
        <begin position="54"/>
        <end position="109"/>
    </location>
</feature>
<dbReference type="AlphaFoldDB" id="A0A1A7VUT3"/>
<feature type="compositionally biased region" description="Basic and acidic residues" evidence="1">
    <location>
        <begin position="54"/>
        <end position="66"/>
    </location>
</feature>
<reference evidence="2" key="1">
    <citation type="submission" date="2016-05" db="EMBL/GenBank/DDBJ databases">
        <authorList>
            <person name="Lavstsen T."/>
            <person name="Jespersen J.S."/>
        </authorList>
    </citation>
    <scope>NUCLEOTIDE SEQUENCE [LARGE SCALE GENOMIC DNA]</scope>
</reference>
<proteinExistence type="predicted"/>
<gene>
    <name evidence="2" type="ORF">PKNA1_C2_1301800</name>
    <name evidence="3" type="ORF">PKNA1_H1_1301800</name>
</gene>
<sequence length="247" mass="28087">MKSSPPSNSSTKNDECLKKVCVINQNNAAESEKKERINDKIKICKLKSQCSDIKGEKNERDERGEQGKMSNMKKQAKKSESASSESVKESFEDELDGEYEDVDGELDTDEDLDIEEHFDEDDEDEDAGGEDKDEDFADARRYFKEGQKCITPPNGDGTRAFYESLLEENPNSIIAIKYCIEHGVLNGTKHHQAIYKYKVLKKNNAFRNNFGGIRGEFIKMLEEPPKSEDGSYEDSNEDLIKKEILSK</sequence>
<dbReference type="EMBL" id="CWHQ02000016">
    <property type="protein sequence ID" value="SBO25717.1"/>
    <property type="molecule type" value="Genomic_DNA"/>
</dbReference>
<dbReference type="PANTHER" id="PTHR33828:SF2">
    <property type="entry name" value="NUCLEOLIN"/>
    <property type="match status" value="1"/>
</dbReference>
<name>A0A1A7VUT3_PLAKH</name>
<feature type="compositionally biased region" description="Acidic residues" evidence="1">
    <location>
        <begin position="91"/>
        <end position="109"/>
    </location>
</feature>
<evidence type="ECO:0000313" key="2">
    <source>
        <dbReference type="EMBL" id="SBO25717.1"/>
    </source>
</evidence>
<protein>
    <submittedName>
        <fullName evidence="2">Uncharacterized protein</fullName>
    </submittedName>
</protein>
<dbReference type="VEuPathDB" id="PlasmoDB:PKNH_1301800"/>
<evidence type="ECO:0000256" key="1">
    <source>
        <dbReference type="SAM" id="MobiDB-lite"/>
    </source>
</evidence>
<dbReference type="Proteomes" id="UP000182142">
    <property type="component" value="Unassembled WGS sequence"/>
</dbReference>
<organism evidence="2 4">
    <name type="scientific">Plasmodium knowlesi (strain H)</name>
    <dbReference type="NCBI Taxonomy" id="5851"/>
    <lineage>
        <taxon>Eukaryota</taxon>
        <taxon>Sar</taxon>
        <taxon>Alveolata</taxon>
        <taxon>Apicomplexa</taxon>
        <taxon>Aconoidasida</taxon>
        <taxon>Haemosporida</taxon>
        <taxon>Plasmodiidae</taxon>
        <taxon>Plasmodium</taxon>
        <taxon>Plasmodium (Plasmodium)</taxon>
    </lineage>
</organism>